<accession>A0A1A9EX56</accession>
<dbReference type="RefSeq" id="WP_067380645.1">
    <property type="nucleotide sequence ID" value="NZ_CP015839.1"/>
</dbReference>
<dbReference type="KEGG" id="mars:A8C75_08345"/>
<dbReference type="AlphaFoldDB" id="A0A1A9EX56"/>
<dbReference type="InterPro" id="IPR016181">
    <property type="entry name" value="Acyl_CoA_acyltransferase"/>
</dbReference>
<evidence type="ECO:0008006" key="3">
    <source>
        <dbReference type="Google" id="ProtNLM"/>
    </source>
</evidence>
<keyword evidence="2" id="KW-1185">Reference proteome</keyword>
<sequence length="202" mass="22633">MSIRFEFSTDPNLLAQYYQIRETCFRQQLGIDSFDGSEDVHDRAGHILIARDGDRCIGGARISGTAPINPARLPMECDDFILEEHFPELTQQGISYCQWTRLALLPEHRTAEVLRAQCLALIKGSAELNYSYAFNVAGTIRARLYRRLHTNLGYGYEICNHISIPAENGFTDLEHLLSVAAIKPEANGLACFDSPKLTQRAA</sequence>
<reference evidence="1 2" key="2">
    <citation type="journal article" date="2018" name="Int. J. Syst. Evol. Microbiol.">
        <title>Marinobacterium aestuarii sp. nov., a benzene-degrading marine bacterium isolated from estuary sediment.</title>
        <authorList>
            <person name="Bae S.S."/>
            <person name="Jung J."/>
            <person name="Chung D."/>
            <person name="Baek K."/>
        </authorList>
    </citation>
    <scope>NUCLEOTIDE SEQUENCE [LARGE SCALE GENOMIC DNA]</scope>
    <source>
        <strain evidence="1 2">ST58-10</strain>
    </source>
</reference>
<dbReference type="Proteomes" id="UP000078070">
    <property type="component" value="Chromosome"/>
</dbReference>
<reference evidence="2" key="1">
    <citation type="submission" date="2016-05" db="EMBL/GenBank/DDBJ databases">
        <authorList>
            <person name="Baek K."/>
            <person name="Yang S.-J."/>
        </authorList>
    </citation>
    <scope>NUCLEOTIDE SEQUENCE [LARGE SCALE GENOMIC DNA]</scope>
    <source>
        <strain evidence="2">ST58-10</strain>
    </source>
</reference>
<dbReference type="OrthoDB" id="6087376at2"/>
<evidence type="ECO:0000313" key="2">
    <source>
        <dbReference type="Proteomes" id="UP000078070"/>
    </source>
</evidence>
<dbReference type="SUPFAM" id="SSF55729">
    <property type="entry name" value="Acyl-CoA N-acyltransferases (Nat)"/>
    <property type="match status" value="1"/>
</dbReference>
<gene>
    <name evidence="1" type="ORF">A8C75_08345</name>
</gene>
<evidence type="ECO:0000313" key="1">
    <source>
        <dbReference type="EMBL" id="ANG62496.1"/>
    </source>
</evidence>
<organism evidence="1 2">
    <name type="scientific">Marinobacterium aestuarii</name>
    <dbReference type="NCBI Taxonomy" id="1821621"/>
    <lineage>
        <taxon>Bacteria</taxon>
        <taxon>Pseudomonadati</taxon>
        <taxon>Pseudomonadota</taxon>
        <taxon>Gammaproteobacteria</taxon>
        <taxon>Oceanospirillales</taxon>
        <taxon>Oceanospirillaceae</taxon>
        <taxon>Marinobacterium</taxon>
    </lineage>
</organism>
<dbReference type="EMBL" id="CP015839">
    <property type="protein sequence ID" value="ANG62496.1"/>
    <property type="molecule type" value="Genomic_DNA"/>
</dbReference>
<proteinExistence type="predicted"/>
<protein>
    <recommendedName>
        <fullName evidence="3">N-acetyltransferase domain-containing protein</fullName>
    </recommendedName>
</protein>
<name>A0A1A9EX56_9GAMM</name>
<dbReference type="Gene3D" id="3.40.630.30">
    <property type="match status" value="1"/>
</dbReference>